<feature type="domain" description="CAAX prenyl protease 2/Lysostaphin resistance protein A-like" evidence="2">
    <location>
        <begin position="154"/>
        <end position="263"/>
    </location>
</feature>
<dbReference type="InterPro" id="IPR003675">
    <property type="entry name" value="Rce1/LyrA-like_dom"/>
</dbReference>
<dbReference type="KEGG" id="camu:CA2015_1892"/>
<dbReference type="RefSeq" id="WP_048641668.1">
    <property type="nucleotide sequence ID" value="NZ_CP012040.1"/>
</dbReference>
<keyword evidence="4" id="KW-1185">Reference proteome</keyword>
<dbReference type="GO" id="GO:0004175">
    <property type="term" value="F:endopeptidase activity"/>
    <property type="evidence" value="ECO:0007669"/>
    <property type="project" value="UniProtKB-ARBA"/>
</dbReference>
<gene>
    <name evidence="3" type="ORF">CA2015_1892</name>
</gene>
<keyword evidence="1" id="KW-0812">Transmembrane</keyword>
<evidence type="ECO:0000256" key="1">
    <source>
        <dbReference type="SAM" id="Phobius"/>
    </source>
</evidence>
<dbReference type="OrthoDB" id="378663at2"/>
<evidence type="ECO:0000313" key="4">
    <source>
        <dbReference type="Proteomes" id="UP000036520"/>
    </source>
</evidence>
<evidence type="ECO:0000259" key="2">
    <source>
        <dbReference type="Pfam" id="PF02517"/>
    </source>
</evidence>
<dbReference type="AlphaFoldDB" id="A0A0H4PA21"/>
<evidence type="ECO:0000313" key="3">
    <source>
        <dbReference type="EMBL" id="AKP51321.1"/>
    </source>
</evidence>
<feature type="transmembrane region" description="Helical" evidence="1">
    <location>
        <begin position="116"/>
        <end position="135"/>
    </location>
</feature>
<protein>
    <recommendedName>
        <fullName evidence="2">CAAX prenyl protease 2/Lysostaphin resistance protein A-like domain-containing protein</fullName>
    </recommendedName>
</protein>
<keyword evidence="1" id="KW-1133">Transmembrane helix</keyword>
<name>A0A0H4PA21_9BACT</name>
<feature type="transmembrane region" description="Helical" evidence="1">
    <location>
        <begin position="225"/>
        <end position="246"/>
    </location>
</feature>
<dbReference type="Proteomes" id="UP000036520">
    <property type="component" value="Chromosome"/>
</dbReference>
<dbReference type="PATRIC" id="fig|320787.5.peg.2087"/>
<dbReference type="Pfam" id="PF02517">
    <property type="entry name" value="Rce1-like"/>
    <property type="match status" value="1"/>
</dbReference>
<feature type="transmembrane region" description="Helical" evidence="1">
    <location>
        <begin position="155"/>
        <end position="175"/>
    </location>
</feature>
<dbReference type="EMBL" id="CP012040">
    <property type="protein sequence ID" value="AKP51321.1"/>
    <property type="molecule type" value="Genomic_DNA"/>
</dbReference>
<feature type="transmembrane region" description="Helical" evidence="1">
    <location>
        <begin position="196"/>
        <end position="213"/>
    </location>
</feature>
<organism evidence="3 4">
    <name type="scientific">Cyclobacterium amurskyense</name>
    <dbReference type="NCBI Taxonomy" id="320787"/>
    <lineage>
        <taxon>Bacteria</taxon>
        <taxon>Pseudomonadati</taxon>
        <taxon>Bacteroidota</taxon>
        <taxon>Cytophagia</taxon>
        <taxon>Cytophagales</taxon>
        <taxon>Cyclobacteriaceae</taxon>
        <taxon>Cyclobacterium</taxon>
    </lineage>
</organism>
<keyword evidence="1" id="KW-0472">Membrane</keyword>
<reference evidence="3 4" key="1">
    <citation type="submission" date="2015-07" db="EMBL/GenBank/DDBJ databases">
        <authorList>
            <person name="Kim K.M."/>
        </authorList>
    </citation>
    <scope>NUCLEOTIDE SEQUENCE [LARGE SCALE GENOMIC DNA]</scope>
    <source>
        <strain evidence="3 4">KCTC 12363</strain>
    </source>
</reference>
<sequence length="272" mass="30231">MKTIFSSSVLPNTEEKKKNRWSVSITVLILFIIGSIINIPFSREVKRLNIEAGKTGIKLNDSVMTDLTTIGISSLILGMILTFIGLWISSRANLGAPIIARFFSKKPISEIINKEAVLSSIFLATIVALILLGLFEIQKELYPVSGKIPRPSKPFYALVSFSAGITEEIMFRLGLMSLIITGIQFLNKVDYPSRKTIWTGIFISAIFFGLIHLPLSKNFVELTPFTIGVTMIGNLITGTTFGWIFWKRGLLIAILSHITFDLVFHVIGTPYT</sequence>
<dbReference type="GO" id="GO:0080120">
    <property type="term" value="P:CAAX-box protein maturation"/>
    <property type="evidence" value="ECO:0007669"/>
    <property type="project" value="UniProtKB-ARBA"/>
</dbReference>
<dbReference type="STRING" id="320787.CA2015_1892"/>
<feature type="transmembrane region" description="Helical" evidence="1">
    <location>
        <begin position="21"/>
        <end position="41"/>
    </location>
</feature>
<proteinExistence type="predicted"/>
<accession>A0A0H4PA21</accession>
<feature type="transmembrane region" description="Helical" evidence="1">
    <location>
        <begin position="67"/>
        <end position="88"/>
    </location>
</feature>